<dbReference type="Gramene" id="evm.model.10.1493">
    <property type="protein sequence ID" value="cds.evm.model.10.1493"/>
    <property type="gene ID" value="evm.TU.10.1493"/>
</dbReference>
<dbReference type="EMBL" id="UZAU01000821">
    <property type="status" value="NOT_ANNOTATED_CDS"/>
    <property type="molecule type" value="Genomic_DNA"/>
</dbReference>
<evidence type="ECO:0000313" key="1">
    <source>
        <dbReference type="EnsemblPlants" id="cds.evm.model.10.1493"/>
    </source>
</evidence>
<dbReference type="AlphaFoldDB" id="A0A803QJX0"/>
<proteinExistence type="predicted"/>
<sequence length="107" mass="12130">MTFRKINKPQNFIWLLTASQIQLTRKLSSRRWANSGAISVDVKCVTKEDLGKVQLWVQIHRLPFLSKSRALDMKLEEFARFSGSSLALTWSGGFIVEEEEGTGEGDI</sequence>
<evidence type="ECO:0000313" key="2">
    <source>
        <dbReference type="Proteomes" id="UP000596661"/>
    </source>
</evidence>
<organism evidence="1 2">
    <name type="scientific">Cannabis sativa</name>
    <name type="common">Hemp</name>
    <name type="synonym">Marijuana</name>
    <dbReference type="NCBI Taxonomy" id="3483"/>
    <lineage>
        <taxon>Eukaryota</taxon>
        <taxon>Viridiplantae</taxon>
        <taxon>Streptophyta</taxon>
        <taxon>Embryophyta</taxon>
        <taxon>Tracheophyta</taxon>
        <taxon>Spermatophyta</taxon>
        <taxon>Magnoliopsida</taxon>
        <taxon>eudicotyledons</taxon>
        <taxon>Gunneridae</taxon>
        <taxon>Pentapetalae</taxon>
        <taxon>rosids</taxon>
        <taxon>fabids</taxon>
        <taxon>Rosales</taxon>
        <taxon>Cannabaceae</taxon>
        <taxon>Cannabis</taxon>
    </lineage>
</organism>
<dbReference type="EnsemblPlants" id="evm.model.10.1493">
    <property type="protein sequence ID" value="cds.evm.model.10.1493"/>
    <property type="gene ID" value="evm.TU.10.1493"/>
</dbReference>
<dbReference type="Proteomes" id="UP000596661">
    <property type="component" value="Unassembled WGS sequence"/>
</dbReference>
<name>A0A803QJX0_CANSA</name>
<reference evidence="1" key="1">
    <citation type="submission" date="2021-03" db="UniProtKB">
        <authorList>
            <consortium name="EnsemblPlants"/>
        </authorList>
    </citation>
    <scope>IDENTIFICATION</scope>
</reference>
<evidence type="ECO:0008006" key="3">
    <source>
        <dbReference type="Google" id="ProtNLM"/>
    </source>
</evidence>
<keyword evidence="2" id="KW-1185">Reference proteome</keyword>
<accession>A0A803QJX0</accession>
<protein>
    <recommendedName>
        <fullName evidence="3">DUF4283 domain-containing protein</fullName>
    </recommendedName>
</protein>